<dbReference type="OMA" id="KVIYLGM"/>
<dbReference type="AlphaFoldDB" id="A0A8W8NP80"/>
<evidence type="ECO:0000313" key="2">
    <source>
        <dbReference type="EnsemblMetazoa" id="G6726.1:cds"/>
    </source>
</evidence>
<protein>
    <recommendedName>
        <fullName evidence="1">GIY-YIG domain-containing protein</fullName>
    </recommendedName>
</protein>
<dbReference type="Proteomes" id="UP000005408">
    <property type="component" value="Unassembled WGS sequence"/>
</dbReference>
<dbReference type="InterPro" id="IPR035901">
    <property type="entry name" value="GIY-YIG_endonuc_sf"/>
</dbReference>
<evidence type="ECO:0000259" key="1">
    <source>
        <dbReference type="PROSITE" id="PS50164"/>
    </source>
</evidence>
<organism evidence="2 3">
    <name type="scientific">Magallana gigas</name>
    <name type="common">Pacific oyster</name>
    <name type="synonym">Crassostrea gigas</name>
    <dbReference type="NCBI Taxonomy" id="29159"/>
    <lineage>
        <taxon>Eukaryota</taxon>
        <taxon>Metazoa</taxon>
        <taxon>Spiralia</taxon>
        <taxon>Lophotrochozoa</taxon>
        <taxon>Mollusca</taxon>
        <taxon>Bivalvia</taxon>
        <taxon>Autobranchia</taxon>
        <taxon>Pteriomorphia</taxon>
        <taxon>Ostreida</taxon>
        <taxon>Ostreoidea</taxon>
        <taxon>Ostreidae</taxon>
        <taxon>Magallana</taxon>
    </lineage>
</organism>
<dbReference type="CDD" id="cd00719">
    <property type="entry name" value="GIY-YIG_SF"/>
    <property type="match status" value="1"/>
</dbReference>
<proteinExistence type="predicted"/>
<dbReference type="Pfam" id="PF01541">
    <property type="entry name" value="GIY-YIG"/>
    <property type="match status" value="1"/>
</dbReference>
<sequence>MLRWTRIFYSALKNSYKNWKIYTKCRVLVKTNVPIDTALSKPTDGGVPYKTSGIYVFKQKRKVIYLGMSSTDIRNRIQAHLSNNDRQEVGRYLQKWHFRAITVSWVEEKDAEVKEKQYIDIVGNIQGCAPVLNKTSGNSKKISKKTWLWRFFK</sequence>
<dbReference type="OrthoDB" id="6110660at2759"/>
<evidence type="ECO:0000313" key="3">
    <source>
        <dbReference type="Proteomes" id="UP000005408"/>
    </source>
</evidence>
<accession>A0A8W8NP80</accession>
<dbReference type="EnsemblMetazoa" id="G6726.1">
    <property type="protein sequence ID" value="G6726.1:cds"/>
    <property type="gene ID" value="G6726"/>
</dbReference>
<dbReference type="InterPro" id="IPR000305">
    <property type="entry name" value="GIY-YIG_endonuc"/>
</dbReference>
<feature type="domain" description="GIY-YIG" evidence="1">
    <location>
        <begin position="50"/>
        <end position="134"/>
    </location>
</feature>
<dbReference type="Gene3D" id="3.40.1440.10">
    <property type="entry name" value="GIY-YIG endonuclease"/>
    <property type="match status" value="1"/>
</dbReference>
<dbReference type="PROSITE" id="PS50164">
    <property type="entry name" value="GIY_YIG"/>
    <property type="match status" value="1"/>
</dbReference>
<keyword evidence="3" id="KW-1185">Reference proteome</keyword>
<dbReference type="SUPFAM" id="SSF82771">
    <property type="entry name" value="GIY-YIG endonuclease"/>
    <property type="match status" value="1"/>
</dbReference>
<reference evidence="2" key="1">
    <citation type="submission" date="2022-08" db="UniProtKB">
        <authorList>
            <consortium name="EnsemblMetazoa"/>
        </authorList>
    </citation>
    <scope>IDENTIFICATION</scope>
    <source>
        <strain evidence="2">05x7-T-G4-1.051#20</strain>
    </source>
</reference>
<name>A0A8W8NP80_MAGGI</name>